<evidence type="ECO:0000313" key="2">
    <source>
        <dbReference type="EMBL" id="SBS78602.1"/>
    </source>
</evidence>
<name>A0A1Y5PIS4_9MYCO</name>
<reference evidence="2" key="1">
    <citation type="submission" date="2016-03" db="EMBL/GenBank/DDBJ databases">
        <authorList>
            <person name="Ploux O."/>
        </authorList>
    </citation>
    <scope>NUCLEOTIDE SEQUENCE</scope>
    <source>
        <strain evidence="2">UC10</strain>
    </source>
</reference>
<dbReference type="InterPro" id="IPR043129">
    <property type="entry name" value="ATPase_NBD"/>
</dbReference>
<dbReference type="Pfam" id="PF00480">
    <property type="entry name" value="ROK"/>
    <property type="match status" value="1"/>
</dbReference>
<sequence length="408" mass="42096">MDSSNPRSRVGTNQENVRRHNLSTLLRHLHLAGPLSRSSLASLMGLNRSTIADLVAQAEVLQLADQHARLTGGQSSAGRPSVGVGATEHAYVLAVDVRVSGLVVSRVGLGGRLLSQATGPSPDGHDPSATAEGVARLTHAVLRDVRHDSVLVGIGVGIPGIIAGNNGIVRLAPNLGWRDVPFADILADRLGTNLRPILGNDADLGALAEHLRGVGSGVDDVVYVSGEVGVGAGIVTGGAPVSGMSGFAGEIGHLPFGDGSRPCHCGAVGCWETEIGAAAIARAVGCPSDQLSELGCRLDGIPSAPEELREVGRHLGRGLAGLVALLNPEIIVLGGYLRALYPWVREDVSAEMDARALKVTGIHPEIVLPGLGDRSVLIGAAEMAFRDLLDDPVNCLARARRTSALAVN</sequence>
<protein>
    <submittedName>
        <fullName evidence="2">ROK family protein</fullName>
    </submittedName>
</protein>
<dbReference type="InterPro" id="IPR036388">
    <property type="entry name" value="WH-like_DNA-bd_sf"/>
</dbReference>
<dbReference type="Gene3D" id="1.10.10.10">
    <property type="entry name" value="Winged helix-like DNA-binding domain superfamily/Winged helix DNA-binding domain"/>
    <property type="match status" value="1"/>
</dbReference>
<dbReference type="Gene3D" id="3.30.420.40">
    <property type="match status" value="2"/>
</dbReference>
<dbReference type="InterPro" id="IPR000600">
    <property type="entry name" value="ROK"/>
</dbReference>
<dbReference type="EMBL" id="FLQS01000056">
    <property type="protein sequence ID" value="SBS78602.1"/>
    <property type="molecule type" value="Genomic_DNA"/>
</dbReference>
<dbReference type="SUPFAM" id="SSF53067">
    <property type="entry name" value="Actin-like ATPase domain"/>
    <property type="match status" value="1"/>
</dbReference>
<gene>
    <name evidence="2" type="ORF">MHPYR_60090</name>
</gene>
<accession>A0A1Y5PIS4</accession>
<dbReference type="AlphaFoldDB" id="A0A1Y5PIS4"/>
<dbReference type="PANTHER" id="PTHR18964:SF149">
    <property type="entry name" value="BIFUNCTIONAL UDP-N-ACETYLGLUCOSAMINE 2-EPIMERASE_N-ACETYLMANNOSAMINE KINASE"/>
    <property type="match status" value="1"/>
</dbReference>
<organism evidence="2">
    <name type="scientific">uncultured Mycobacterium sp</name>
    <dbReference type="NCBI Taxonomy" id="171292"/>
    <lineage>
        <taxon>Bacteria</taxon>
        <taxon>Bacillati</taxon>
        <taxon>Actinomycetota</taxon>
        <taxon>Actinomycetes</taxon>
        <taxon>Mycobacteriales</taxon>
        <taxon>Mycobacteriaceae</taxon>
        <taxon>Mycobacterium</taxon>
        <taxon>environmental samples</taxon>
    </lineage>
</organism>
<dbReference type="SUPFAM" id="SSF46785">
    <property type="entry name" value="Winged helix' DNA-binding domain"/>
    <property type="match status" value="1"/>
</dbReference>
<proteinExistence type="inferred from homology"/>
<dbReference type="PANTHER" id="PTHR18964">
    <property type="entry name" value="ROK (REPRESSOR, ORF, KINASE) FAMILY"/>
    <property type="match status" value="1"/>
</dbReference>
<evidence type="ECO:0000256" key="1">
    <source>
        <dbReference type="ARBA" id="ARBA00006479"/>
    </source>
</evidence>
<comment type="similarity">
    <text evidence="1">Belongs to the ROK (NagC/XylR) family.</text>
</comment>
<dbReference type="InterPro" id="IPR036390">
    <property type="entry name" value="WH_DNA-bd_sf"/>
</dbReference>